<dbReference type="PROSITE" id="PS00061">
    <property type="entry name" value="ADH_SHORT"/>
    <property type="match status" value="1"/>
</dbReference>
<keyword evidence="7" id="KW-1185">Reference proteome</keyword>
<dbReference type="Proteomes" id="UP001208017">
    <property type="component" value="Unassembled WGS sequence"/>
</dbReference>
<dbReference type="EMBL" id="JAPMLT010000008">
    <property type="protein sequence ID" value="MCX7571001.1"/>
    <property type="molecule type" value="Genomic_DNA"/>
</dbReference>
<dbReference type="InterPro" id="IPR057326">
    <property type="entry name" value="KR_dom"/>
</dbReference>
<dbReference type="PRINTS" id="PR00081">
    <property type="entry name" value="GDHRDH"/>
</dbReference>
<protein>
    <submittedName>
        <fullName evidence="6">SDR family oxidoreductase</fullName>
    </submittedName>
</protein>
<dbReference type="InterPro" id="IPR036291">
    <property type="entry name" value="NAD(P)-bd_dom_sf"/>
</dbReference>
<sequence>MHVFELFNLQGKKALITGGGRGLGEQFARALAEAGADVIVCSRRVENCEQVAAEIREATGREAHALALDVTNPESVKEVTVKATELFGQIDILINNAGISWGAPTLEMPLDKWEKVFAVNATGTFLMAQALAPGMIERRWGRIVNISSIAGLYGIDESVMATVGYNASKGAVISLTRDLAVKWAPHGVTVNAIAPGFFPSKMSEATMERGGDRLKRAFPMRRYGNDDDLKGAVVYLASDAGAYTTGQVIAIDGGFTAK</sequence>
<keyword evidence="3" id="KW-0560">Oxidoreductase</keyword>
<dbReference type="InterPro" id="IPR052178">
    <property type="entry name" value="Sec_Metab_Biosynth_SDR"/>
</dbReference>
<evidence type="ECO:0000256" key="3">
    <source>
        <dbReference type="ARBA" id="ARBA00023002"/>
    </source>
</evidence>
<name>A0ABT3X3G7_9BACL</name>
<evidence type="ECO:0000256" key="2">
    <source>
        <dbReference type="ARBA" id="ARBA00022857"/>
    </source>
</evidence>
<dbReference type="NCBIfam" id="NF006070">
    <property type="entry name" value="PRK08213.1"/>
    <property type="match status" value="1"/>
</dbReference>
<dbReference type="Pfam" id="PF00106">
    <property type="entry name" value="adh_short"/>
    <property type="match status" value="1"/>
</dbReference>
<reference evidence="6 7" key="1">
    <citation type="submission" date="2022-11" db="EMBL/GenBank/DDBJ databases">
        <title>Study of microbial diversity in lake waters.</title>
        <authorList>
            <person name="Zhang J."/>
        </authorList>
    </citation>
    <scope>NUCLEOTIDE SEQUENCE [LARGE SCALE GENOMIC DNA]</scope>
    <source>
        <strain evidence="6 7">DT12</strain>
    </source>
</reference>
<organism evidence="6 7">
    <name type="scientific">Tumebacillus lacus</name>
    <dbReference type="NCBI Taxonomy" id="2995335"/>
    <lineage>
        <taxon>Bacteria</taxon>
        <taxon>Bacillati</taxon>
        <taxon>Bacillota</taxon>
        <taxon>Bacilli</taxon>
        <taxon>Bacillales</taxon>
        <taxon>Alicyclobacillaceae</taxon>
        <taxon>Tumebacillus</taxon>
    </lineage>
</organism>
<proteinExistence type="inferred from homology"/>
<dbReference type="SMART" id="SM00822">
    <property type="entry name" value="PKS_KR"/>
    <property type="match status" value="1"/>
</dbReference>
<dbReference type="PANTHER" id="PTHR43618">
    <property type="entry name" value="7-ALPHA-HYDROXYSTEROID DEHYDROGENASE"/>
    <property type="match status" value="1"/>
</dbReference>
<gene>
    <name evidence="6" type="ORF">OS242_13710</name>
</gene>
<dbReference type="InterPro" id="IPR002347">
    <property type="entry name" value="SDR_fam"/>
</dbReference>
<dbReference type="NCBIfam" id="NF005559">
    <property type="entry name" value="PRK07231.1"/>
    <property type="match status" value="1"/>
</dbReference>
<evidence type="ECO:0000313" key="7">
    <source>
        <dbReference type="Proteomes" id="UP001208017"/>
    </source>
</evidence>
<evidence type="ECO:0000259" key="5">
    <source>
        <dbReference type="SMART" id="SM00822"/>
    </source>
</evidence>
<dbReference type="RefSeq" id="WP_267152250.1">
    <property type="nucleotide sequence ID" value="NZ_JAPMLT010000008.1"/>
</dbReference>
<dbReference type="PRINTS" id="PR00080">
    <property type="entry name" value="SDRFAMILY"/>
</dbReference>
<comment type="caution">
    <text evidence="6">The sequence shown here is derived from an EMBL/GenBank/DDBJ whole genome shotgun (WGS) entry which is preliminary data.</text>
</comment>
<dbReference type="SUPFAM" id="SSF51735">
    <property type="entry name" value="NAD(P)-binding Rossmann-fold domains"/>
    <property type="match status" value="1"/>
</dbReference>
<feature type="domain" description="Ketoreductase" evidence="5">
    <location>
        <begin position="12"/>
        <end position="186"/>
    </location>
</feature>
<comment type="similarity">
    <text evidence="1 4">Belongs to the short-chain dehydrogenases/reductases (SDR) family.</text>
</comment>
<keyword evidence="2" id="KW-0521">NADP</keyword>
<evidence type="ECO:0000256" key="4">
    <source>
        <dbReference type="RuleBase" id="RU000363"/>
    </source>
</evidence>
<dbReference type="InterPro" id="IPR020904">
    <property type="entry name" value="Sc_DH/Rdtase_CS"/>
</dbReference>
<dbReference type="PANTHER" id="PTHR43618:SF8">
    <property type="entry name" value="7ALPHA-HYDROXYSTEROID DEHYDROGENASE"/>
    <property type="match status" value="1"/>
</dbReference>
<evidence type="ECO:0000313" key="6">
    <source>
        <dbReference type="EMBL" id="MCX7571001.1"/>
    </source>
</evidence>
<evidence type="ECO:0000256" key="1">
    <source>
        <dbReference type="ARBA" id="ARBA00006484"/>
    </source>
</evidence>
<dbReference type="Gene3D" id="3.40.50.720">
    <property type="entry name" value="NAD(P)-binding Rossmann-like Domain"/>
    <property type="match status" value="1"/>
</dbReference>
<accession>A0ABT3X3G7</accession>